<evidence type="ECO:0000313" key="1">
    <source>
        <dbReference type="EMBL" id="NMM96101.1"/>
    </source>
</evidence>
<keyword evidence="2" id="KW-1185">Reference proteome</keyword>
<sequence length="160" mass="17290">MDETGRKALLTASVLLAAVLLVACGYAWLSSSPADTSRTRITIHGTGTFSRAQIRDAEDVALKHLRDFHGCRIDSLDYDDTQSKSILALEQETTRTGGSSSIASAISRYGMANVIMLTSDYTCAHGGASPESAKGWGLWYAWSPESEDASKGWVYIDEGY</sequence>
<name>A0A7Y0EVI0_9BIFI</name>
<evidence type="ECO:0000313" key="2">
    <source>
        <dbReference type="Proteomes" id="UP000529710"/>
    </source>
</evidence>
<dbReference type="Proteomes" id="UP000529710">
    <property type="component" value="Unassembled WGS sequence"/>
</dbReference>
<protein>
    <recommendedName>
        <fullName evidence="3">Lipoprotein</fullName>
    </recommendedName>
</protein>
<organism evidence="1 2">
    <name type="scientific">Bifidobacterium erythrocebi</name>
    <dbReference type="NCBI Taxonomy" id="2675325"/>
    <lineage>
        <taxon>Bacteria</taxon>
        <taxon>Bacillati</taxon>
        <taxon>Actinomycetota</taxon>
        <taxon>Actinomycetes</taxon>
        <taxon>Bifidobacteriales</taxon>
        <taxon>Bifidobacteriaceae</taxon>
        <taxon>Bifidobacterium</taxon>
    </lineage>
</organism>
<evidence type="ECO:0008006" key="3">
    <source>
        <dbReference type="Google" id="ProtNLM"/>
    </source>
</evidence>
<dbReference type="RefSeq" id="WP_169079564.1">
    <property type="nucleotide sequence ID" value="NZ_JAAIIF010000008.1"/>
</dbReference>
<dbReference type="EMBL" id="JAAIIF010000008">
    <property type="protein sequence ID" value="NMM96101.1"/>
    <property type="molecule type" value="Genomic_DNA"/>
</dbReference>
<comment type="caution">
    <text evidence="1">The sequence shown here is derived from an EMBL/GenBank/DDBJ whole genome shotgun (WGS) entry which is preliminary data.</text>
</comment>
<dbReference type="AlphaFoldDB" id="A0A7Y0EVI0"/>
<reference evidence="1 2" key="1">
    <citation type="submission" date="2020-02" db="EMBL/GenBank/DDBJ databases">
        <title>Characterization of phylogenetic diversity of novel bifidobacterial species isolated in Czech ZOOs.</title>
        <authorList>
            <person name="Lugli G.A."/>
            <person name="Vera N.B."/>
            <person name="Ventura M."/>
        </authorList>
    </citation>
    <scope>NUCLEOTIDE SEQUENCE [LARGE SCALE GENOMIC DNA]</scope>
    <source>
        <strain evidence="1 2">DSM 109960</strain>
    </source>
</reference>
<accession>A0A7Y0EVI0</accession>
<gene>
    <name evidence="1" type="ORF">G1C98_0837</name>
</gene>
<proteinExistence type="predicted"/>
<dbReference type="PROSITE" id="PS51257">
    <property type="entry name" value="PROKAR_LIPOPROTEIN"/>
    <property type="match status" value="1"/>
</dbReference>